<dbReference type="Pfam" id="PF00564">
    <property type="entry name" value="PB1"/>
    <property type="match status" value="1"/>
</dbReference>
<keyword evidence="4" id="KW-1185">Reference proteome</keyword>
<feature type="region of interest" description="Disordered" evidence="1">
    <location>
        <begin position="314"/>
        <end position="341"/>
    </location>
</feature>
<dbReference type="PANTHER" id="PTHR31066">
    <property type="entry name" value="OS05G0427100 PROTEIN-RELATED"/>
    <property type="match status" value="1"/>
</dbReference>
<name>A0AAD5GE16_AMBAR</name>
<feature type="compositionally biased region" description="Low complexity" evidence="1">
    <location>
        <begin position="320"/>
        <end position="336"/>
    </location>
</feature>
<dbReference type="PANTHER" id="PTHR31066:SF27">
    <property type="entry name" value="EXPRESSED PROTEIN"/>
    <property type="match status" value="1"/>
</dbReference>
<dbReference type="SUPFAM" id="SSF54277">
    <property type="entry name" value="CAD &amp; PB1 domains"/>
    <property type="match status" value="1"/>
</dbReference>
<feature type="domain" description="PB1" evidence="2">
    <location>
        <begin position="45"/>
        <end position="160"/>
    </location>
</feature>
<dbReference type="EMBL" id="JAMZMK010008700">
    <property type="protein sequence ID" value="KAI7738897.1"/>
    <property type="molecule type" value="Genomic_DNA"/>
</dbReference>
<dbReference type="InterPro" id="IPR000270">
    <property type="entry name" value="PB1_dom"/>
</dbReference>
<dbReference type="PROSITE" id="PS51745">
    <property type="entry name" value="PB1"/>
    <property type="match status" value="1"/>
</dbReference>
<organism evidence="3 4">
    <name type="scientific">Ambrosia artemisiifolia</name>
    <name type="common">Common ragweed</name>
    <dbReference type="NCBI Taxonomy" id="4212"/>
    <lineage>
        <taxon>Eukaryota</taxon>
        <taxon>Viridiplantae</taxon>
        <taxon>Streptophyta</taxon>
        <taxon>Embryophyta</taxon>
        <taxon>Tracheophyta</taxon>
        <taxon>Spermatophyta</taxon>
        <taxon>Magnoliopsida</taxon>
        <taxon>eudicotyledons</taxon>
        <taxon>Gunneridae</taxon>
        <taxon>Pentapetalae</taxon>
        <taxon>asterids</taxon>
        <taxon>campanulids</taxon>
        <taxon>Asterales</taxon>
        <taxon>Asteraceae</taxon>
        <taxon>Asteroideae</taxon>
        <taxon>Heliantheae alliance</taxon>
        <taxon>Heliantheae</taxon>
        <taxon>Ambrosia</taxon>
    </lineage>
</organism>
<feature type="non-terminal residue" evidence="3">
    <location>
        <position position="1"/>
    </location>
</feature>
<dbReference type="Proteomes" id="UP001206925">
    <property type="component" value="Unassembled WGS sequence"/>
</dbReference>
<accession>A0AAD5GE16</accession>
<proteinExistence type="predicted"/>
<evidence type="ECO:0000313" key="4">
    <source>
        <dbReference type="Proteomes" id="UP001206925"/>
    </source>
</evidence>
<feature type="region of interest" description="Disordered" evidence="1">
    <location>
        <begin position="1"/>
        <end position="24"/>
    </location>
</feature>
<dbReference type="InterPro" id="IPR053793">
    <property type="entry name" value="PB1-like"/>
</dbReference>
<reference evidence="3" key="1">
    <citation type="submission" date="2022-06" db="EMBL/GenBank/DDBJ databases">
        <title>Uncovering the hologenomic basis of an extraordinary plant invasion.</title>
        <authorList>
            <person name="Bieker V.C."/>
            <person name="Martin M.D."/>
            <person name="Gilbert T."/>
            <person name="Hodgins K."/>
            <person name="Battlay P."/>
            <person name="Petersen B."/>
            <person name="Wilson J."/>
        </authorList>
    </citation>
    <scope>NUCLEOTIDE SEQUENCE</scope>
    <source>
        <strain evidence="3">AA19_3_7</strain>
        <tissue evidence="3">Leaf</tissue>
    </source>
</reference>
<comment type="caution">
    <text evidence="3">The sequence shown here is derived from an EMBL/GenBank/DDBJ whole genome shotgun (WGS) entry which is preliminary data.</text>
</comment>
<sequence>MEQQTTAPPPLSTTTTTIDSSPRSRTIDSWVETTSPFPTTVPTPTLRLMCSSGGHIVPRPHDKSLCYVGGDTRIVVVDRHTTLSSLTNRLTKTLLHSSSPTTSFTIKYLLPSEDLDSLISLTTDEDLDNMIDEYDRLNVNADVNVTSSSSSRIRLFLFPDSPESVSSIGSVLETATKSEDWFLSALNGTTSCLSDTSSVNCLLGLEGDVAVLEKKDVSNNNNINNNKNVKAVQDVQSVADSPMLETTSSFGSASSTPSLVVSPVTVNNVDDQQKVKREEDVSVVAEPVLVVVTDNVNVITNRVSSEDEIILQQQYQPKASVDSGSSDGSTMSSLSSQKPPVIYQDPAAHTQFPTHNIIDQNSRIQIQQQIKDSAYLTSSPPTPVDPQNPQMHHQPQFVHTAVQPPQYLHHHPTGAVPMPPFYQIYPSQTPYHAPHPALGQQNMVYYMPARQPPQGYNLPLQADASPTVSLPPNSQVPPPSGLITVPSAVQSIAKTEAAAGVYRTATNSAVSAAQVVQVPSSYQQIQPQFVGYSHIRQPVASGAGGGNIVYEFANPSQQGQHVYYAAQPLPPQSAAQYQTIASTLPVEAQPGSHLQA</sequence>
<evidence type="ECO:0000259" key="2">
    <source>
        <dbReference type="PROSITE" id="PS51745"/>
    </source>
</evidence>
<dbReference type="CDD" id="cd06410">
    <property type="entry name" value="PB1_UP2"/>
    <property type="match status" value="1"/>
</dbReference>
<dbReference type="Gene3D" id="3.10.20.90">
    <property type="entry name" value="Phosphatidylinositol 3-kinase Catalytic Subunit, Chain A, domain 1"/>
    <property type="match status" value="1"/>
</dbReference>
<dbReference type="InterPro" id="IPR053198">
    <property type="entry name" value="Gynoecium_Dev_Regulator"/>
</dbReference>
<evidence type="ECO:0000313" key="3">
    <source>
        <dbReference type="EMBL" id="KAI7738897.1"/>
    </source>
</evidence>
<evidence type="ECO:0000256" key="1">
    <source>
        <dbReference type="SAM" id="MobiDB-lite"/>
    </source>
</evidence>
<dbReference type="SMART" id="SM00666">
    <property type="entry name" value="PB1"/>
    <property type="match status" value="1"/>
</dbReference>
<gene>
    <name evidence="3" type="ORF">M8C21_002060</name>
</gene>
<dbReference type="AlphaFoldDB" id="A0AAD5GE16"/>
<feature type="compositionally biased region" description="Low complexity" evidence="1">
    <location>
        <begin position="12"/>
        <end position="24"/>
    </location>
</feature>
<protein>
    <recommendedName>
        <fullName evidence="2">PB1 domain-containing protein</fullName>
    </recommendedName>
</protein>